<sequence length="109" mass="12143">MAEQLAAVHRVVCSIPAQSNFLFDSQIVVSGLRVICIRFSDFMLTNNKITSPNYIQTQLKNISKQSQNSPASIQQHSSLQFDNSSQVDNPLELLNNNSTATKYANILIE</sequence>
<proteinExistence type="predicted"/>
<dbReference type="EMBL" id="ODYU01011332">
    <property type="protein sequence ID" value="SOQ57011.1"/>
    <property type="molecule type" value="Genomic_DNA"/>
</dbReference>
<organism evidence="1">
    <name type="scientific">Spodoptera frugiperda</name>
    <name type="common">Fall armyworm</name>
    <dbReference type="NCBI Taxonomy" id="7108"/>
    <lineage>
        <taxon>Eukaryota</taxon>
        <taxon>Metazoa</taxon>
        <taxon>Ecdysozoa</taxon>
        <taxon>Arthropoda</taxon>
        <taxon>Hexapoda</taxon>
        <taxon>Insecta</taxon>
        <taxon>Pterygota</taxon>
        <taxon>Neoptera</taxon>
        <taxon>Endopterygota</taxon>
        <taxon>Lepidoptera</taxon>
        <taxon>Glossata</taxon>
        <taxon>Ditrysia</taxon>
        <taxon>Noctuoidea</taxon>
        <taxon>Noctuidae</taxon>
        <taxon>Amphipyrinae</taxon>
        <taxon>Spodoptera</taxon>
    </lineage>
</organism>
<accession>A0A2H1WVC6</accession>
<protein>
    <submittedName>
        <fullName evidence="1">SFRICE_021815</fullName>
    </submittedName>
</protein>
<gene>
    <name evidence="1" type="ORF">SFRICE_021815</name>
</gene>
<evidence type="ECO:0000313" key="1">
    <source>
        <dbReference type="EMBL" id="SOQ57011.1"/>
    </source>
</evidence>
<dbReference type="AlphaFoldDB" id="A0A2H1WVC6"/>
<reference evidence="1" key="1">
    <citation type="submission" date="2016-07" db="EMBL/GenBank/DDBJ databases">
        <authorList>
            <person name="Bretaudeau A."/>
        </authorList>
    </citation>
    <scope>NUCLEOTIDE SEQUENCE</scope>
    <source>
        <strain evidence="1">Rice</strain>
        <tissue evidence="1">Whole body</tissue>
    </source>
</reference>
<name>A0A2H1WVC6_SPOFR</name>